<feature type="transmembrane region" description="Helical" evidence="1">
    <location>
        <begin position="92"/>
        <end position="115"/>
    </location>
</feature>
<keyword evidence="1" id="KW-1133">Transmembrane helix</keyword>
<protein>
    <submittedName>
        <fullName evidence="2">Uncharacterized protein</fullName>
    </submittedName>
</protein>
<name>A0A1J0VYE2_9NOCA</name>
<dbReference type="EMBL" id="CP018082">
    <property type="protein sequence ID" value="APE37096.1"/>
    <property type="molecule type" value="Genomic_DNA"/>
</dbReference>
<evidence type="ECO:0000313" key="2">
    <source>
        <dbReference type="EMBL" id="APE37096.1"/>
    </source>
</evidence>
<accession>A0A1J0VYE2</accession>
<feature type="transmembrane region" description="Helical" evidence="1">
    <location>
        <begin position="127"/>
        <end position="152"/>
    </location>
</feature>
<evidence type="ECO:0000256" key="1">
    <source>
        <dbReference type="SAM" id="Phobius"/>
    </source>
</evidence>
<dbReference type="AlphaFoldDB" id="A0A1J0VYE2"/>
<keyword evidence="1" id="KW-0812">Transmembrane</keyword>
<gene>
    <name evidence="2" type="ORF">BOX37_27780</name>
</gene>
<keyword evidence="3" id="KW-1185">Reference proteome</keyword>
<proteinExistence type="predicted"/>
<organism evidence="2 3">
    <name type="scientific">Nocardia mangyaensis</name>
    <dbReference type="NCBI Taxonomy" id="2213200"/>
    <lineage>
        <taxon>Bacteria</taxon>
        <taxon>Bacillati</taxon>
        <taxon>Actinomycetota</taxon>
        <taxon>Actinomycetes</taxon>
        <taxon>Mycobacteriales</taxon>
        <taxon>Nocardiaceae</taxon>
        <taxon>Nocardia</taxon>
    </lineage>
</organism>
<evidence type="ECO:0000313" key="3">
    <source>
        <dbReference type="Proteomes" id="UP000183810"/>
    </source>
</evidence>
<reference evidence="2" key="1">
    <citation type="submission" date="2016-11" db="EMBL/GenBank/DDBJ databases">
        <authorList>
            <person name="Jaros S."/>
            <person name="Januszkiewicz K."/>
            <person name="Wedrychowicz H."/>
        </authorList>
    </citation>
    <scope>NUCLEOTIDE SEQUENCE [LARGE SCALE GENOMIC DNA]</scope>
    <source>
        <strain evidence="2">Y48</strain>
    </source>
</reference>
<keyword evidence="1" id="KW-0472">Membrane</keyword>
<dbReference type="KEGG" id="nsl:BOX37_27780"/>
<sequence length="218" mass="23622">MYQLQRNHVLGGPVNLDISCPQCQSIDLAQSVPAAMSEGTHSGYSTGVHTGIGIAPGGLIPLVGASTHEFNQRSALARSLAWQPILPSAGRLSALGTILLVFVIIMFAVCSAAMLEKPLPSNPIRMMASLLGFYLLPILLSIPVVAVLTVAFRRARRNGKVDAGRNRARGVWSHGYYCHRCGVAYWPYPTEPGIPYRVALAPSQFRWHVWNTGGYAKL</sequence>
<dbReference type="Proteomes" id="UP000183810">
    <property type="component" value="Chromosome"/>
</dbReference>